<gene>
    <name evidence="2" type="ORF">Sango_2756500</name>
</gene>
<dbReference type="PANTHER" id="PTHR37218">
    <property type="entry name" value="COILED-COIL PROTEIN"/>
    <property type="match status" value="1"/>
</dbReference>
<proteinExistence type="predicted"/>
<feature type="compositionally biased region" description="Pro residues" evidence="1">
    <location>
        <begin position="236"/>
        <end position="247"/>
    </location>
</feature>
<reference evidence="2" key="1">
    <citation type="submission" date="2020-06" db="EMBL/GenBank/DDBJ databases">
        <authorList>
            <person name="Li T."/>
            <person name="Hu X."/>
            <person name="Zhang T."/>
            <person name="Song X."/>
            <person name="Zhang H."/>
            <person name="Dai N."/>
            <person name="Sheng W."/>
            <person name="Hou X."/>
            <person name="Wei L."/>
        </authorList>
    </citation>
    <scope>NUCLEOTIDE SEQUENCE</scope>
    <source>
        <strain evidence="2">K16</strain>
        <tissue evidence="2">Leaf</tissue>
    </source>
</reference>
<feature type="compositionally biased region" description="Basic residues" evidence="1">
    <location>
        <begin position="124"/>
        <end position="133"/>
    </location>
</feature>
<protein>
    <submittedName>
        <fullName evidence="2">Uncharacterized protein</fullName>
    </submittedName>
</protein>
<sequence length="247" mass="27529">MGGKGIRRREKNYRAAHGGSSRLPPPPDPSSVDAVPSKLRKIMSLAGVPCSPVLSSSHSWNRAKRQPINGPKKSTGNAVDKGIHSGEGTDSMTTGTKRKRTDQSLMAQPMENNSDVPQNNILEKKKKKKRKNKKADDLRFETVDAPGGAGSQRKERKKQRLEERKKKHKKPRTEEDDNFPGREQIKFGDVVEAPPKLIAVPKAFKKIQDASQERLRLQAVDAYRKRKGWASRPGVQLPPPVTTSPFF</sequence>
<feature type="region of interest" description="Disordered" evidence="1">
    <location>
        <begin position="1"/>
        <end position="35"/>
    </location>
</feature>
<feature type="compositionally biased region" description="Basic residues" evidence="1">
    <location>
        <begin position="1"/>
        <end position="11"/>
    </location>
</feature>
<evidence type="ECO:0000313" key="2">
    <source>
        <dbReference type="EMBL" id="KAK4383651.1"/>
    </source>
</evidence>
<evidence type="ECO:0000313" key="3">
    <source>
        <dbReference type="Proteomes" id="UP001289374"/>
    </source>
</evidence>
<evidence type="ECO:0000256" key="1">
    <source>
        <dbReference type="SAM" id="MobiDB-lite"/>
    </source>
</evidence>
<comment type="caution">
    <text evidence="2">The sequence shown here is derived from an EMBL/GenBank/DDBJ whole genome shotgun (WGS) entry which is preliminary data.</text>
</comment>
<feature type="compositionally biased region" description="Polar residues" evidence="1">
    <location>
        <begin position="103"/>
        <end position="121"/>
    </location>
</feature>
<feature type="region of interest" description="Disordered" evidence="1">
    <location>
        <begin position="225"/>
        <end position="247"/>
    </location>
</feature>
<dbReference type="PANTHER" id="PTHR37218:SF2">
    <property type="entry name" value="COILED-COIL PROTEIN"/>
    <property type="match status" value="1"/>
</dbReference>
<organism evidence="2 3">
    <name type="scientific">Sesamum angolense</name>
    <dbReference type="NCBI Taxonomy" id="2727404"/>
    <lineage>
        <taxon>Eukaryota</taxon>
        <taxon>Viridiplantae</taxon>
        <taxon>Streptophyta</taxon>
        <taxon>Embryophyta</taxon>
        <taxon>Tracheophyta</taxon>
        <taxon>Spermatophyta</taxon>
        <taxon>Magnoliopsida</taxon>
        <taxon>eudicotyledons</taxon>
        <taxon>Gunneridae</taxon>
        <taxon>Pentapetalae</taxon>
        <taxon>asterids</taxon>
        <taxon>lamiids</taxon>
        <taxon>Lamiales</taxon>
        <taxon>Pedaliaceae</taxon>
        <taxon>Sesamum</taxon>
    </lineage>
</organism>
<feature type="region of interest" description="Disordered" evidence="1">
    <location>
        <begin position="49"/>
        <end position="188"/>
    </location>
</feature>
<accession>A0AAE1W053</accession>
<dbReference type="AlphaFoldDB" id="A0AAE1W053"/>
<keyword evidence="3" id="KW-1185">Reference proteome</keyword>
<name>A0AAE1W053_9LAMI</name>
<reference evidence="2" key="2">
    <citation type="journal article" date="2024" name="Plant">
        <title>Genomic evolution and insights into agronomic trait innovations of Sesamum species.</title>
        <authorList>
            <person name="Miao H."/>
            <person name="Wang L."/>
            <person name="Qu L."/>
            <person name="Liu H."/>
            <person name="Sun Y."/>
            <person name="Le M."/>
            <person name="Wang Q."/>
            <person name="Wei S."/>
            <person name="Zheng Y."/>
            <person name="Lin W."/>
            <person name="Duan Y."/>
            <person name="Cao H."/>
            <person name="Xiong S."/>
            <person name="Wang X."/>
            <person name="Wei L."/>
            <person name="Li C."/>
            <person name="Ma Q."/>
            <person name="Ju M."/>
            <person name="Zhao R."/>
            <person name="Li G."/>
            <person name="Mu C."/>
            <person name="Tian Q."/>
            <person name="Mei H."/>
            <person name="Zhang T."/>
            <person name="Gao T."/>
            <person name="Zhang H."/>
        </authorList>
    </citation>
    <scope>NUCLEOTIDE SEQUENCE</scope>
    <source>
        <strain evidence="2">K16</strain>
    </source>
</reference>
<dbReference type="EMBL" id="JACGWL010000537">
    <property type="protein sequence ID" value="KAK4383651.1"/>
    <property type="molecule type" value="Genomic_DNA"/>
</dbReference>
<dbReference type="Proteomes" id="UP001289374">
    <property type="component" value="Unassembled WGS sequence"/>
</dbReference>
<feature type="compositionally biased region" description="Basic residues" evidence="1">
    <location>
        <begin position="154"/>
        <end position="171"/>
    </location>
</feature>